<dbReference type="InterPro" id="IPR016024">
    <property type="entry name" value="ARM-type_fold"/>
</dbReference>
<protein>
    <submittedName>
        <fullName evidence="6">Ventricular zone-expressed PH domain-containing-like protein 1</fullName>
    </submittedName>
</protein>
<dbReference type="GO" id="GO:0010314">
    <property type="term" value="F:phosphatidylinositol-5-phosphate binding"/>
    <property type="evidence" value="ECO:0007669"/>
    <property type="project" value="TreeGrafter"/>
</dbReference>
<keyword evidence="7" id="KW-1185">Reference proteome</keyword>
<dbReference type="PANTHER" id="PTHR21630">
    <property type="entry name" value="VEPH-A/MELTED"/>
    <property type="match status" value="1"/>
</dbReference>
<evidence type="ECO:0000313" key="7">
    <source>
        <dbReference type="Proteomes" id="UP000762676"/>
    </source>
</evidence>
<feature type="compositionally biased region" description="Polar residues" evidence="5">
    <location>
        <begin position="490"/>
        <end position="500"/>
    </location>
</feature>
<sequence length="525" mass="58319">MHQLFDQVLSAKDLSKAGELFSLEDVEIERDLEEIIKRIEEIADTLEYEKNDNDQSVVEICITRITTAIRETDKIESHAVPLVRLLSMCLRHNLAQGAKDEDPPHAKIASDVMSRLFSYYSNSTVMSLAIPAVVGFLDCSNKDLVRSVASYLSLATIDNAHLLAQQMTLVLETVLKGNYLLGQVLPQIYDLNPGPVLEHVDQLVELVQTCDSTEKVCFIQLFNKVVKAHPKLLEKHVPVLCSYLSSSLLSSMVLMILVDMALSRPLAVVDQLPTIKIVETQPMYMYQVAQITGAVGTLSKEEAERSMKYLAFHLTSVDQSILPSVLQEMRALGLLWPDLFKEHVDGITKLSASGSSAVRLMVQQIQEDLKKHHEKRSVSPAARETLTSLSSGRNFSSSVTTEETERTREKKRKERGPEGWGVKDQYSTNTQASGNFRWSKGRTETKKEMRSVSSQTEGTVTVITVGNPPNAIHPSGTVSVKSAALAEMADSSTQNSSSYHSRPFPTKVPSELTEEQLIKRVTLAF</sequence>
<dbReference type="EMBL" id="BMAT01007451">
    <property type="protein sequence ID" value="GFR64654.1"/>
    <property type="molecule type" value="Genomic_DNA"/>
</dbReference>
<keyword evidence="3" id="KW-1003">Cell membrane</keyword>
<dbReference type="AlphaFoldDB" id="A0AAV4EV59"/>
<evidence type="ECO:0000256" key="2">
    <source>
        <dbReference type="ARBA" id="ARBA00004236"/>
    </source>
</evidence>
<reference evidence="6 7" key="1">
    <citation type="journal article" date="2021" name="Elife">
        <title>Chloroplast acquisition without the gene transfer in kleptoplastic sea slugs, Plakobranchus ocellatus.</title>
        <authorList>
            <person name="Maeda T."/>
            <person name="Takahashi S."/>
            <person name="Yoshida T."/>
            <person name="Shimamura S."/>
            <person name="Takaki Y."/>
            <person name="Nagai Y."/>
            <person name="Toyoda A."/>
            <person name="Suzuki Y."/>
            <person name="Arimoto A."/>
            <person name="Ishii H."/>
            <person name="Satoh N."/>
            <person name="Nishiyama T."/>
            <person name="Hasebe M."/>
            <person name="Maruyama T."/>
            <person name="Minagawa J."/>
            <person name="Obokata J."/>
            <person name="Shigenobu S."/>
        </authorList>
    </citation>
    <scope>NUCLEOTIDE SEQUENCE [LARGE SCALE GENOMIC DNA]</scope>
</reference>
<dbReference type="InterPro" id="IPR011989">
    <property type="entry name" value="ARM-like"/>
</dbReference>
<evidence type="ECO:0000256" key="1">
    <source>
        <dbReference type="ARBA" id="ARBA00004184"/>
    </source>
</evidence>
<evidence type="ECO:0000256" key="3">
    <source>
        <dbReference type="ARBA" id="ARBA00022475"/>
    </source>
</evidence>
<dbReference type="GO" id="GO:0009966">
    <property type="term" value="P:regulation of signal transduction"/>
    <property type="evidence" value="ECO:0007669"/>
    <property type="project" value="TreeGrafter"/>
</dbReference>
<keyword evidence="4" id="KW-0472">Membrane</keyword>
<organism evidence="6 7">
    <name type="scientific">Elysia marginata</name>
    <dbReference type="NCBI Taxonomy" id="1093978"/>
    <lineage>
        <taxon>Eukaryota</taxon>
        <taxon>Metazoa</taxon>
        <taxon>Spiralia</taxon>
        <taxon>Lophotrochozoa</taxon>
        <taxon>Mollusca</taxon>
        <taxon>Gastropoda</taxon>
        <taxon>Heterobranchia</taxon>
        <taxon>Euthyneura</taxon>
        <taxon>Panpulmonata</taxon>
        <taxon>Sacoglossa</taxon>
        <taxon>Placobranchoidea</taxon>
        <taxon>Plakobranchidae</taxon>
        <taxon>Elysia</taxon>
    </lineage>
</organism>
<evidence type="ECO:0000313" key="6">
    <source>
        <dbReference type="EMBL" id="GFR64654.1"/>
    </source>
</evidence>
<dbReference type="Proteomes" id="UP000762676">
    <property type="component" value="Unassembled WGS sequence"/>
</dbReference>
<dbReference type="InterPro" id="IPR039888">
    <property type="entry name" value="Melted-like"/>
</dbReference>
<comment type="subcellular location">
    <subcellularLocation>
        <location evidence="2">Cell membrane</location>
    </subcellularLocation>
    <subcellularLocation>
        <location evidence="1">Endomembrane system</location>
        <topology evidence="1">Peripheral membrane protein</topology>
    </subcellularLocation>
</comment>
<dbReference type="GO" id="GO:0005886">
    <property type="term" value="C:plasma membrane"/>
    <property type="evidence" value="ECO:0007669"/>
    <property type="project" value="UniProtKB-SubCell"/>
</dbReference>
<evidence type="ECO:0000256" key="4">
    <source>
        <dbReference type="ARBA" id="ARBA00023136"/>
    </source>
</evidence>
<dbReference type="GO" id="GO:0012505">
    <property type="term" value="C:endomembrane system"/>
    <property type="evidence" value="ECO:0007669"/>
    <property type="project" value="UniProtKB-SubCell"/>
</dbReference>
<evidence type="ECO:0000256" key="5">
    <source>
        <dbReference type="SAM" id="MobiDB-lite"/>
    </source>
</evidence>
<gene>
    <name evidence="6" type="ORF">ElyMa_003637300</name>
</gene>
<feature type="compositionally biased region" description="Polar residues" evidence="5">
    <location>
        <begin position="385"/>
        <end position="399"/>
    </location>
</feature>
<dbReference type="PANTHER" id="PTHR21630:SF10">
    <property type="entry name" value="VENTRICULAR ZONE-EXPRESSED PH DOMAIN-CONTAINING PROTEIN HOMOLOG 1"/>
    <property type="match status" value="1"/>
</dbReference>
<dbReference type="SUPFAM" id="SSF48371">
    <property type="entry name" value="ARM repeat"/>
    <property type="match status" value="1"/>
</dbReference>
<feature type="compositionally biased region" description="Polar residues" evidence="5">
    <location>
        <begin position="425"/>
        <end position="436"/>
    </location>
</feature>
<dbReference type="Gene3D" id="1.25.10.10">
    <property type="entry name" value="Leucine-rich Repeat Variant"/>
    <property type="match status" value="1"/>
</dbReference>
<name>A0AAV4EV59_9GAST</name>
<feature type="region of interest" description="Disordered" evidence="5">
    <location>
        <begin position="489"/>
        <end position="510"/>
    </location>
</feature>
<feature type="region of interest" description="Disordered" evidence="5">
    <location>
        <begin position="371"/>
        <end position="436"/>
    </location>
</feature>
<comment type="caution">
    <text evidence="6">The sequence shown here is derived from an EMBL/GenBank/DDBJ whole genome shotgun (WGS) entry which is preliminary data.</text>
</comment>
<proteinExistence type="predicted"/>
<accession>A0AAV4EV59</accession>